<name>A0ABU6KI59_9BACI</name>
<evidence type="ECO:0008006" key="3">
    <source>
        <dbReference type="Google" id="ProtNLM"/>
    </source>
</evidence>
<keyword evidence="2" id="KW-1185">Reference proteome</keyword>
<reference evidence="1 2" key="1">
    <citation type="journal article" date="2024" name="Int. J. Syst. Evol. Microbiol.">
        <title>Virgibacillus tibetensis sp. nov., isolated from salt lake on the Tibetan Plateau of China.</title>
        <authorList>
            <person name="Phurbu D."/>
            <person name="Liu Z.-X."/>
            <person name="Wang R."/>
            <person name="Zheng Y.-Y."/>
            <person name="Liu H.-C."/>
            <person name="Zhou Y.-G."/>
            <person name="Yu Y.-J."/>
            <person name="Li A.-H."/>
        </authorList>
    </citation>
    <scope>NUCLEOTIDE SEQUENCE [LARGE SCALE GENOMIC DNA]</scope>
    <source>
        <strain evidence="1 2">C22-A2</strain>
    </source>
</reference>
<organism evidence="1 2">
    <name type="scientific">Virgibacillus tibetensis</name>
    <dbReference type="NCBI Taxonomy" id="3042313"/>
    <lineage>
        <taxon>Bacteria</taxon>
        <taxon>Bacillati</taxon>
        <taxon>Bacillota</taxon>
        <taxon>Bacilli</taxon>
        <taxon>Bacillales</taxon>
        <taxon>Bacillaceae</taxon>
        <taxon>Virgibacillus</taxon>
    </lineage>
</organism>
<dbReference type="RefSeq" id="WP_327607662.1">
    <property type="nucleotide sequence ID" value="NZ_JARZFX010000004.1"/>
</dbReference>
<proteinExistence type="predicted"/>
<evidence type="ECO:0000313" key="2">
    <source>
        <dbReference type="Proteomes" id="UP001335737"/>
    </source>
</evidence>
<sequence length="423" mass="48872">MNEKLEEIIEYTKVKFNLDNYYLKRHHIFREKSSLHRTSYLLSMEWFPNETDYTDSDYNPSGTAVIDIDIHTNSVKRAIFAQDVSYASQAEFLEPTDDNEKIIEWVEEMTGLEFGRQFLLSYEAEGAVSFQAAVDNITVYPVGTIEVEFNENGQLTLFSIDGVFPHEDQIKWEPFSLTPDKVEPFAQAQSRLLEVPLEEEEKWFPVYAISTAFITNNDKRIISFEEVEKQKSFVKKDVVLEWEHPVDEAFIPAETDLSTEVSIEEAMADTDHPDKLPLTEADQEEAVAETRSFLQRVFPEDSGKWSLKELRYENGYVYAELQPVLRDNRVIVRKLQVILDADTYKALNYIDTIELLNMFQHFERADEPTTKQGQAFDKLRDLLEVTPVYVYDKDQGSYILCGKIDCAHGVDAVTGEVILLDEL</sequence>
<accession>A0ABU6KI59</accession>
<evidence type="ECO:0000313" key="1">
    <source>
        <dbReference type="EMBL" id="MEC5424099.1"/>
    </source>
</evidence>
<protein>
    <recommendedName>
        <fullName evidence="3">DUF4901 domain-containing protein</fullName>
    </recommendedName>
</protein>
<gene>
    <name evidence="1" type="ORF">QGM71_11410</name>
</gene>
<dbReference type="EMBL" id="JARZFX010000004">
    <property type="protein sequence ID" value="MEC5424099.1"/>
    <property type="molecule type" value="Genomic_DNA"/>
</dbReference>
<dbReference type="Proteomes" id="UP001335737">
    <property type="component" value="Unassembled WGS sequence"/>
</dbReference>
<comment type="caution">
    <text evidence="1">The sequence shown here is derived from an EMBL/GenBank/DDBJ whole genome shotgun (WGS) entry which is preliminary data.</text>
</comment>